<proteinExistence type="predicted"/>
<dbReference type="InParanoid" id="A0A409VYC4"/>
<dbReference type="OrthoDB" id="10613671at2759"/>
<sequence length="329" mass="37238">MSADQTMLLYSPSQSHLQLAAPATALAYTFENRFSPLHYNLTNTDFNTLVLEDGTIQYCLKQSTGVALWWTLNNIADSIVNAGVSPIRHDYSYPVAARNHIPDDLFHNIGMDCPEVLNIIEINTFNPLYVYTSISNIVSFWTRLQLVGLQALAWIHEARAHAIGLGFDSGWNWNSLGEQTFLEHVTRQLITFPGSMDSPCSRCHFTNNSGSILRNLHSNYSSDFESSYGAESYDDTEGSEVGSRNSQGTLYSIQINYEEQLMMEDTEPNICTDLVFHKTARYPRVHPTYNRYSKTELIDNGYIEDFSMDSANSEAIFSTFDHVHESMET</sequence>
<organism evidence="1 2">
    <name type="scientific">Psilocybe cyanescens</name>
    <dbReference type="NCBI Taxonomy" id="93625"/>
    <lineage>
        <taxon>Eukaryota</taxon>
        <taxon>Fungi</taxon>
        <taxon>Dikarya</taxon>
        <taxon>Basidiomycota</taxon>
        <taxon>Agaricomycotina</taxon>
        <taxon>Agaricomycetes</taxon>
        <taxon>Agaricomycetidae</taxon>
        <taxon>Agaricales</taxon>
        <taxon>Agaricineae</taxon>
        <taxon>Strophariaceae</taxon>
        <taxon>Psilocybe</taxon>
    </lineage>
</organism>
<evidence type="ECO:0000313" key="2">
    <source>
        <dbReference type="Proteomes" id="UP000283269"/>
    </source>
</evidence>
<name>A0A409VYC4_PSICY</name>
<protein>
    <submittedName>
        <fullName evidence="1">Uncharacterized protein</fullName>
    </submittedName>
</protein>
<accession>A0A409VYC4</accession>
<dbReference type="EMBL" id="NHYD01003871">
    <property type="protein sequence ID" value="PPQ71256.1"/>
    <property type="molecule type" value="Genomic_DNA"/>
</dbReference>
<reference evidence="1 2" key="1">
    <citation type="journal article" date="2018" name="Evol. Lett.">
        <title>Horizontal gene cluster transfer increased hallucinogenic mushroom diversity.</title>
        <authorList>
            <person name="Reynolds H.T."/>
            <person name="Vijayakumar V."/>
            <person name="Gluck-Thaler E."/>
            <person name="Korotkin H.B."/>
            <person name="Matheny P.B."/>
            <person name="Slot J.C."/>
        </authorList>
    </citation>
    <scope>NUCLEOTIDE SEQUENCE [LARGE SCALE GENOMIC DNA]</scope>
    <source>
        <strain evidence="1 2">2631</strain>
    </source>
</reference>
<keyword evidence="2" id="KW-1185">Reference proteome</keyword>
<dbReference type="AlphaFoldDB" id="A0A409VYC4"/>
<dbReference type="Proteomes" id="UP000283269">
    <property type="component" value="Unassembled WGS sequence"/>
</dbReference>
<comment type="caution">
    <text evidence="1">The sequence shown here is derived from an EMBL/GenBank/DDBJ whole genome shotgun (WGS) entry which is preliminary data.</text>
</comment>
<evidence type="ECO:0000313" key="1">
    <source>
        <dbReference type="EMBL" id="PPQ71256.1"/>
    </source>
</evidence>
<gene>
    <name evidence="1" type="ORF">CVT25_004544</name>
</gene>